<dbReference type="Proteomes" id="UP000593802">
    <property type="component" value="Chromosome"/>
</dbReference>
<proteinExistence type="predicted"/>
<dbReference type="PANTHER" id="PTHR33303:SF2">
    <property type="entry name" value="COA-BINDING DOMAIN-CONTAINING PROTEIN"/>
    <property type="match status" value="1"/>
</dbReference>
<keyword evidence="3" id="KW-1185">Reference proteome</keyword>
<accession>A0A7I8D6K6</accession>
<dbReference type="Gene3D" id="3.40.50.720">
    <property type="entry name" value="NAD(P)-binding Rossmann-like Domain"/>
    <property type="match status" value="1"/>
</dbReference>
<dbReference type="SUPFAM" id="SSF51735">
    <property type="entry name" value="NAD(P)-binding Rossmann-fold domains"/>
    <property type="match status" value="1"/>
</dbReference>
<dbReference type="SMART" id="SM00881">
    <property type="entry name" value="CoA_binding"/>
    <property type="match status" value="1"/>
</dbReference>
<dbReference type="AlphaFoldDB" id="A0A7I8D6K6"/>
<reference evidence="2 3" key="1">
    <citation type="submission" date="2020-08" db="EMBL/GenBank/DDBJ databases">
        <title>Complete Genome Sequence of Effusibacillus dendaii Strain skT53, Isolated from Farmland soil.</title>
        <authorList>
            <person name="Konishi T."/>
            <person name="Kawasaki H."/>
        </authorList>
    </citation>
    <scope>NUCLEOTIDE SEQUENCE [LARGE SCALE GENOMIC DNA]</scope>
    <source>
        <strain evidence="3">skT53</strain>
    </source>
</reference>
<dbReference type="KEGG" id="eff:skT53_07630"/>
<dbReference type="EMBL" id="AP023366">
    <property type="protein sequence ID" value="BCJ85778.1"/>
    <property type="molecule type" value="Genomic_DNA"/>
</dbReference>
<dbReference type="InterPro" id="IPR036291">
    <property type="entry name" value="NAD(P)-bd_dom_sf"/>
</dbReference>
<sequence length="143" mass="16322">MYQNPDDRVMRDLLREAKTIAVFGISDNPSRPSYEVAEYIQSQGYEVVPINPRLDSVLGRKAYPNLLELEGPVDIVDVFRRSEEIPQVVDQVLQMKQKPKAVWIQLGIVNDEQCERLQQAGITAIQDACLKVEHFRLLGQKEA</sequence>
<name>A0A7I8D6K6_9BACL</name>
<evidence type="ECO:0000313" key="3">
    <source>
        <dbReference type="Proteomes" id="UP000593802"/>
    </source>
</evidence>
<gene>
    <name evidence="2" type="primary">yneT</name>
    <name evidence="2" type="ORF">skT53_07630</name>
</gene>
<dbReference type="PANTHER" id="PTHR33303">
    <property type="entry name" value="CYTOPLASMIC PROTEIN-RELATED"/>
    <property type="match status" value="1"/>
</dbReference>
<dbReference type="InterPro" id="IPR003781">
    <property type="entry name" value="CoA-bd"/>
</dbReference>
<organism evidence="2 3">
    <name type="scientific">Effusibacillus dendaii</name>
    <dbReference type="NCBI Taxonomy" id="2743772"/>
    <lineage>
        <taxon>Bacteria</taxon>
        <taxon>Bacillati</taxon>
        <taxon>Bacillota</taxon>
        <taxon>Bacilli</taxon>
        <taxon>Bacillales</taxon>
        <taxon>Alicyclobacillaceae</taxon>
        <taxon>Effusibacillus</taxon>
    </lineage>
</organism>
<protein>
    <recommendedName>
        <fullName evidence="1">CoA-binding domain-containing protein</fullName>
    </recommendedName>
</protein>
<evidence type="ECO:0000313" key="2">
    <source>
        <dbReference type="EMBL" id="BCJ85778.1"/>
    </source>
</evidence>
<dbReference type="RefSeq" id="WP_200759853.1">
    <property type="nucleotide sequence ID" value="NZ_AP023366.1"/>
</dbReference>
<evidence type="ECO:0000259" key="1">
    <source>
        <dbReference type="SMART" id="SM00881"/>
    </source>
</evidence>
<feature type="domain" description="CoA-binding" evidence="1">
    <location>
        <begin position="13"/>
        <end position="108"/>
    </location>
</feature>
<dbReference type="Pfam" id="PF13380">
    <property type="entry name" value="CoA_binding_2"/>
    <property type="match status" value="1"/>
</dbReference>